<feature type="active site" evidence="7">
    <location>
        <position position="256"/>
    </location>
</feature>
<keyword evidence="2" id="KW-0479">Metal-binding</keyword>
<dbReference type="InterPro" id="IPR016161">
    <property type="entry name" value="Ald_DH/histidinol_DH"/>
</dbReference>
<dbReference type="FunFam" id="3.40.309.10:FF:000014">
    <property type="entry name" value="NAD/NADP-dependent betaine aldehyde dehydrogenase"/>
    <property type="match status" value="1"/>
</dbReference>
<evidence type="ECO:0000256" key="2">
    <source>
        <dbReference type="ARBA" id="ARBA00022723"/>
    </source>
</evidence>
<dbReference type="PANTHER" id="PTHR11699">
    <property type="entry name" value="ALDEHYDE DEHYDROGENASE-RELATED"/>
    <property type="match status" value="1"/>
</dbReference>
<proteinExistence type="inferred from homology"/>
<dbReference type="InterPro" id="IPR015590">
    <property type="entry name" value="Aldehyde_DH_dom"/>
</dbReference>
<reference evidence="10 11" key="1">
    <citation type="submission" date="2019-04" db="EMBL/GenBank/DDBJ databases">
        <title>Comparative genomics and transcriptomics to analyze fruiting body development in filamentous ascomycetes.</title>
        <authorList>
            <consortium name="DOE Joint Genome Institute"/>
            <person name="Lutkenhaus R."/>
            <person name="Traeger S."/>
            <person name="Breuer J."/>
            <person name="Kuo A."/>
            <person name="Lipzen A."/>
            <person name="Pangilinan J."/>
            <person name="Dilworth D."/>
            <person name="Sandor L."/>
            <person name="Poggeler S."/>
            <person name="Barry K."/>
            <person name="Grigoriev I.V."/>
            <person name="Nowrousian M."/>
        </authorList>
    </citation>
    <scope>NUCLEOTIDE SEQUENCE [LARGE SCALE GENOMIC DNA]</scope>
    <source>
        <strain evidence="10 11">CBS 389.68</strain>
    </source>
</reference>
<comment type="similarity">
    <text evidence="1 8">Belongs to the aldehyde dehydrogenase family.</text>
</comment>
<dbReference type="EC" id="1.2.1.3" evidence="5"/>
<evidence type="ECO:0000256" key="5">
    <source>
        <dbReference type="ARBA" id="ARBA00024226"/>
    </source>
</evidence>
<evidence type="ECO:0000256" key="8">
    <source>
        <dbReference type="RuleBase" id="RU003345"/>
    </source>
</evidence>
<dbReference type="Gene3D" id="3.40.605.10">
    <property type="entry name" value="Aldehyde Dehydrogenase, Chain A, domain 1"/>
    <property type="match status" value="1"/>
</dbReference>
<evidence type="ECO:0000313" key="10">
    <source>
        <dbReference type="EMBL" id="TGZ81288.1"/>
    </source>
</evidence>
<dbReference type="FunFam" id="3.40.605.10:FF:000007">
    <property type="entry name" value="NAD/NADP-dependent betaine aldehyde dehydrogenase"/>
    <property type="match status" value="1"/>
</dbReference>
<protein>
    <recommendedName>
        <fullName evidence="5">aldehyde dehydrogenase (NAD(+))</fullName>
        <ecNumber evidence="5">1.2.1.3</ecNumber>
    </recommendedName>
</protein>
<dbReference type="InterPro" id="IPR029510">
    <property type="entry name" value="Ald_DH_CS_GLU"/>
</dbReference>
<feature type="domain" description="Aldehyde dehydrogenase" evidence="9">
    <location>
        <begin position="24"/>
        <end position="488"/>
    </location>
</feature>
<dbReference type="Gene3D" id="3.40.309.10">
    <property type="entry name" value="Aldehyde Dehydrogenase, Chain A, domain 2"/>
    <property type="match status" value="1"/>
</dbReference>
<dbReference type="EMBL" id="ML220120">
    <property type="protein sequence ID" value="TGZ81288.1"/>
    <property type="molecule type" value="Genomic_DNA"/>
</dbReference>
<evidence type="ECO:0000256" key="3">
    <source>
        <dbReference type="ARBA" id="ARBA00023002"/>
    </source>
</evidence>
<keyword evidence="3 8" id="KW-0560">Oxidoreductase</keyword>
<keyword evidence="4" id="KW-0520">NAD</keyword>
<evidence type="ECO:0000256" key="6">
    <source>
        <dbReference type="ARBA" id="ARBA00049194"/>
    </source>
</evidence>
<evidence type="ECO:0000259" key="9">
    <source>
        <dbReference type="Pfam" id="PF00171"/>
    </source>
</evidence>
<dbReference type="GO" id="GO:0004029">
    <property type="term" value="F:aldehyde dehydrogenase (NAD+) activity"/>
    <property type="evidence" value="ECO:0007669"/>
    <property type="project" value="UniProtKB-EC"/>
</dbReference>
<dbReference type="InterPro" id="IPR016160">
    <property type="entry name" value="Ald_DH_CS_CYS"/>
</dbReference>
<keyword evidence="11" id="KW-1185">Reference proteome</keyword>
<dbReference type="PROSITE" id="PS00070">
    <property type="entry name" value="ALDEHYDE_DEHYDR_CYS"/>
    <property type="match status" value="1"/>
</dbReference>
<name>A0A4S2MX89_9PEZI</name>
<evidence type="ECO:0000256" key="7">
    <source>
        <dbReference type="PROSITE-ProRule" id="PRU10007"/>
    </source>
</evidence>
<accession>A0A4S2MX89</accession>
<dbReference type="InParanoid" id="A0A4S2MX89"/>
<comment type="catalytic activity">
    <reaction evidence="6">
        <text>an aldehyde + NAD(+) + H2O = a carboxylate + NADH + 2 H(+)</text>
        <dbReference type="Rhea" id="RHEA:16185"/>
        <dbReference type="ChEBI" id="CHEBI:15377"/>
        <dbReference type="ChEBI" id="CHEBI:15378"/>
        <dbReference type="ChEBI" id="CHEBI:17478"/>
        <dbReference type="ChEBI" id="CHEBI:29067"/>
        <dbReference type="ChEBI" id="CHEBI:57540"/>
        <dbReference type="ChEBI" id="CHEBI:57945"/>
        <dbReference type="EC" id="1.2.1.3"/>
    </reaction>
</comment>
<organism evidence="10 11">
    <name type="scientific">Ascodesmis nigricans</name>
    <dbReference type="NCBI Taxonomy" id="341454"/>
    <lineage>
        <taxon>Eukaryota</taxon>
        <taxon>Fungi</taxon>
        <taxon>Dikarya</taxon>
        <taxon>Ascomycota</taxon>
        <taxon>Pezizomycotina</taxon>
        <taxon>Pezizomycetes</taxon>
        <taxon>Pezizales</taxon>
        <taxon>Ascodesmidaceae</taxon>
        <taxon>Ascodesmis</taxon>
    </lineage>
</organism>
<dbReference type="SUPFAM" id="SSF53720">
    <property type="entry name" value="ALDH-like"/>
    <property type="match status" value="1"/>
</dbReference>
<evidence type="ECO:0000313" key="11">
    <source>
        <dbReference type="Proteomes" id="UP000298138"/>
    </source>
</evidence>
<evidence type="ECO:0000256" key="1">
    <source>
        <dbReference type="ARBA" id="ARBA00009986"/>
    </source>
</evidence>
<gene>
    <name evidence="10" type="ORF">EX30DRAFT_319299</name>
</gene>
<dbReference type="Proteomes" id="UP000298138">
    <property type="component" value="Unassembled WGS sequence"/>
</dbReference>
<dbReference type="PROSITE" id="PS00687">
    <property type="entry name" value="ALDEHYDE_DEHYDR_GLU"/>
    <property type="match status" value="1"/>
</dbReference>
<sequence>MATPSALPFPPQTQYINNRAHHDQTSETFLTYNPSTGAPLAQVYTATPSDIDLAIKASLAAFPSWAATPPVERSRILLKAVQLLRERNDEIARVETLDTGKAWVETSTVDVATGADVLEYFAGLGMGMGEGKTVQLRKKAWVYTKKVPLGVCVGIGAWNYPIQIALWKCAPALAAGNTFIFKPSEVTPLTATLLAQILTTAGLPPGVFQLLHGASTVGSALISDPRISKVSFTGQPSTGITVYRTASQNLLPVTLELGGKSPFIVFPDADIDRAVDCCMTANFYSSGQVCTNGTRVFVHETICAEFTRQLKAKVEEAVRIGDPLDPGTNFGPVVSRQHYEKVVSYINHGIREDKATLVIGGPEKPETLPEELKSGFYVNPTIFTDCTDGMKIVREEIFGPVACILSFSSKEEVIRRANDTVLGLAAGVFTRDLDTACEVMDEVNAGICWVNSWGESPAQMPVGGWGLSGLGFENGSEALAQFTKGKSVLVENGAVEPAFSKL</sequence>
<dbReference type="NCBIfam" id="NF009725">
    <property type="entry name" value="PRK13252.1"/>
    <property type="match status" value="1"/>
</dbReference>
<dbReference type="InterPro" id="IPR016162">
    <property type="entry name" value="Ald_DH_N"/>
</dbReference>
<dbReference type="Pfam" id="PF00171">
    <property type="entry name" value="Aldedh"/>
    <property type="match status" value="1"/>
</dbReference>
<dbReference type="STRING" id="341454.A0A4S2MX89"/>
<dbReference type="AlphaFoldDB" id="A0A4S2MX89"/>
<dbReference type="InterPro" id="IPR016163">
    <property type="entry name" value="Ald_DH_C"/>
</dbReference>
<dbReference type="GO" id="GO:0046872">
    <property type="term" value="F:metal ion binding"/>
    <property type="evidence" value="ECO:0007669"/>
    <property type="project" value="UniProtKB-KW"/>
</dbReference>
<evidence type="ECO:0000256" key="4">
    <source>
        <dbReference type="ARBA" id="ARBA00023027"/>
    </source>
</evidence>
<dbReference type="OrthoDB" id="310895at2759"/>